<sequence>MMEFVQSVNVGKLDYFHVLNMGPSYELTKLISIMPSFERITCINNMENEILILIAGKSCLENPLEEVKLMGSRPFQIATFEQFLKRSFFKNDAIIWAKLDVTPADFEKFLGKIGEFQAFKGCTCQFQYHLKTGVKIINENNGNNKIILKMILNTQLHDHDL</sequence>
<proteinExistence type="predicted"/>
<reference evidence="2" key="1">
    <citation type="submission" date="2022-11" db="UniProtKB">
        <authorList>
            <consortium name="WormBaseParasite"/>
        </authorList>
    </citation>
    <scope>IDENTIFICATION</scope>
</reference>
<accession>A0AC34QXC5</accession>
<evidence type="ECO:0000313" key="1">
    <source>
        <dbReference type="Proteomes" id="UP000887576"/>
    </source>
</evidence>
<dbReference type="WBParaSite" id="JU765_v2.g20190.t1">
    <property type="protein sequence ID" value="JU765_v2.g20190.t1"/>
    <property type="gene ID" value="JU765_v2.g20190"/>
</dbReference>
<dbReference type="Proteomes" id="UP000887576">
    <property type="component" value="Unplaced"/>
</dbReference>
<protein>
    <submittedName>
        <fullName evidence="2">DUF38 domain-containing protein</fullName>
    </submittedName>
</protein>
<evidence type="ECO:0000313" key="2">
    <source>
        <dbReference type="WBParaSite" id="JU765_v2.g20190.t1"/>
    </source>
</evidence>
<name>A0AC34QXC5_9BILA</name>
<organism evidence="1 2">
    <name type="scientific">Panagrolaimus sp. JU765</name>
    <dbReference type="NCBI Taxonomy" id="591449"/>
    <lineage>
        <taxon>Eukaryota</taxon>
        <taxon>Metazoa</taxon>
        <taxon>Ecdysozoa</taxon>
        <taxon>Nematoda</taxon>
        <taxon>Chromadorea</taxon>
        <taxon>Rhabditida</taxon>
        <taxon>Tylenchina</taxon>
        <taxon>Panagrolaimomorpha</taxon>
        <taxon>Panagrolaimoidea</taxon>
        <taxon>Panagrolaimidae</taxon>
        <taxon>Panagrolaimus</taxon>
    </lineage>
</organism>